<dbReference type="InterPro" id="IPR023343">
    <property type="entry name" value="Penicillin_amidase_dom1"/>
</dbReference>
<feature type="region of interest" description="Disordered" evidence="2">
    <location>
        <begin position="77"/>
        <end position="99"/>
    </location>
</feature>
<dbReference type="EMBL" id="UINC01149229">
    <property type="protein sequence ID" value="SVD41567.1"/>
    <property type="molecule type" value="Genomic_DNA"/>
</dbReference>
<proteinExistence type="inferred from homology"/>
<dbReference type="SUPFAM" id="SSF56235">
    <property type="entry name" value="N-terminal nucleophile aminohydrolases (Ntn hydrolases)"/>
    <property type="match status" value="1"/>
</dbReference>
<reference evidence="3" key="1">
    <citation type="submission" date="2018-05" db="EMBL/GenBank/DDBJ databases">
        <authorList>
            <person name="Lanie J.A."/>
            <person name="Ng W.-L."/>
            <person name="Kazmierczak K.M."/>
            <person name="Andrzejewski T.M."/>
            <person name="Davidsen T.M."/>
            <person name="Wayne K.J."/>
            <person name="Tettelin H."/>
            <person name="Glass J.I."/>
            <person name="Rusch D."/>
            <person name="Podicherti R."/>
            <person name="Tsui H.-C.T."/>
            <person name="Winkler M.E."/>
        </authorList>
    </citation>
    <scope>NUCLEOTIDE SEQUENCE</scope>
</reference>
<protein>
    <submittedName>
        <fullName evidence="3">Uncharacterized protein</fullName>
    </submittedName>
</protein>
<dbReference type="PANTHER" id="PTHR34218:SF4">
    <property type="entry name" value="ACYL-HOMOSERINE LACTONE ACYLASE QUIP"/>
    <property type="match status" value="1"/>
</dbReference>
<dbReference type="InterPro" id="IPR002692">
    <property type="entry name" value="S45"/>
</dbReference>
<organism evidence="3">
    <name type="scientific">marine metagenome</name>
    <dbReference type="NCBI Taxonomy" id="408172"/>
    <lineage>
        <taxon>unclassified sequences</taxon>
        <taxon>metagenomes</taxon>
        <taxon>ecological metagenomes</taxon>
    </lineage>
</organism>
<feature type="compositionally biased region" description="Polar residues" evidence="2">
    <location>
        <begin position="80"/>
        <end position="89"/>
    </location>
</feature>
<gene>
    <name evidence="3" type="ORF">METZ01_LOCUS394421</name>
</gene>
<feature type="non-terminal residue" evidence="3">
    <location>
        <position position="209"/>
    </location>
</feature>
<evidence type="ECO:0000256" key="2">
    <source>
        <dbReference type="SAM" id="MobiDB-lite"/>
    </source>
</evidence>
<dbReference type="Gene3D" id="1.10.439.10">
    <property type="entry name" value="Penicillin Amidohydrolase, domain 1"/>
    <property type="match status" value="1"/>
</dbReference>
<sequence length="209" mass="23426">MSDIFISYSHRGIDFVRRIFEALEAREHEPWVGGNQARRFRTTKTMGLFIILSIFSQVIYGQNHIANISRLIPDEGPKTARQSVNSVPARTSEGKSQDALPTPAVAKIHRDTYGVPHIFADTEEAAYYALGVAMCQDASRRVFASLRIGVGLAAEVEGKPALNWAFLARQLRVKETAEQAWSQSSDRLKRNLTAFCAGLNDYRKEHSEE</sequence>
<comment type="similarity">
    <text evidence="1">Belongs to the peptidase S45 family.</text>
</comment>
<dbReference type="GO" id="GO:0016811">
    <property type="term" value="F:hydrolase activity, acting on carbon-nitrogen (but not peptide) bonds, in linear amides"/>
    <property type="evidence" value="ECO:0007669"/>
    <property type="project" value="InterPro"/>
</dbReference>
<evidence type="ECO:0000256" key="1">
    <source>
        <dbReference type="ARBA" id="ARBA00006586"/>
    </source>
</evidence>
<name>A0A382V558_9ZZZZ</name>
<dbReference type="GO" id="GO:0017000">
    <property type="term" value="P:antibiotic biosynthetic process"/>
    <property type="evidence" value="ECO:0007669"/>
    <property type="project" value="InterPro"/>
</dbReference>
<dbReference type="PANTHER" id="PTHR34218">
    <property type="entry name" value="PEPTIDASE S45 PENICILLIN AMIDASE"/>
    <property type="match status" value="1"/>
</dbReference>
<dbReference type="AlphaFoldDB" id="A0A382V558"/>
<dbReference type="InterPro" id="IPR029055">
    <property type="entry name" value="Ntn_hydrolases_N"/>
</dbReference>
<dbReference type="Pfam" id="PF01804">
    <property type="entry name" value="Penicil_amidase"/>
    <property type="match status" value="1"/>
</dbReference>
<evidence type="ECO:0000313" key="3">
    <source>
        <dbReference type="EMBL" id="SVD41567.1"/>
    </source>
</evidence>
<accession>A0A382V558</accession>